<evidence type="ECO:0000313" key="8">
    <source>
        <dbReference type="EMBL" id="PRD15554.1"/>
    </source>
</evidence>
<dbReference type="Pfam" id="PF02618">
    <property type="entry name" value="YceG"/>
    <property type="match status" value="1"/>
</dbReference>
<dbReference type="FunFam" id="3.30.160.60:FF:000242">
    <property type="entry name" value="Endolytic murein transglycosylase"/>
    <property type="match status" value="1"/>
</dbReference>
<dbReference type="NCBIfam" id="TIGR00247">
    <property type="entry name" value="endolytic transglycosylase MltG"/>
    <property type="match status" value="1"/>
</dbReference>
<keyword evidence="8" id="KW-0131">Cell cycle</keyword>
<comment type="catalytic activity">
    <reaction evidence="7">
        <text>a peptidoglycan chain = a peptidoglycan chain with N-acetyl-1,6-anhydromuramyl-[peptide] at the reducing end + a peptidoglycan chain with N-acetylglucosamine at the non-reducing end.</text>
        <dbReference type="EC" id="4.2.2.29"/>
    </reaction>
</comment>
<organism evidence="8 9">
    <name type="scientific">Pantoea coffeiphila</name>
    <dbReference type="NCBI Taxonomy" id="1465635"/>
    <lineage>
        <taxon>Bacteria</taxon>
        <taxon>Pseudomonadati</taxon>
        <taxon>Pseudomonadota</taxon>
        <taxon>Gammaproteobacteria</taxon>
        <taxon>Enterobacterales</taxon>
        <taxon>Erwiniaceae</taxon>
        <taxon>Pantoea</taxon>
    </lineage>
</organism>
<keyword evidence="3 7" id="KW-1133">Transmembrane helix</keyword>
<keyword evidence="1 7" id="KW-1003">Cell membrane</keyword>
<dbReference type="GO" id="GO:0071555">
    <property type="term" value="P:cell wall organization"/>
    <property type="evidence" value="ECO:0007669"/>
    <property type="project" value="UniProtKB-KW"/>
</dbReference>
<dbReference type="HAMAP" id="MF_02065">
    <property type="entry name" value="MltG"/>
    <property type="match status" value="1"/>
</dbReference>
<keyword evidence="7" id="KW-0997">Cell inner membrane</keyword>
<dbReference type="NCBIfam" id="NF007619">
    <property type="entry name" value="PRK10270.1"/>
    <property type="match status" value="1"/>
</dbReference>
<comment type="caution">
    <text evidence="8">The sequence shown here is derived from an EMBL/GenBank/DDBJ whole genome shotgun (WGS) entry which is preliminary data.</text>
</comment>
<dbReference type="Proteomes" id="UP000239181">
    <property type="component" value="Unassembled WGS sequence"/>
</dbReference>
<feature type="site" description="Important for catalytic activity" evidence="7">
    <location>
        <position position="219"/>
    </location>
</feature>
<keyword evidence="6 7" id="KW-0961">Cell wall biogenesis/degradation</keyword>
<name>A0A2S9ICU0_9GAMM</name>
<keyword evidence="8" id="KW-0132">Cell division</keyword>
<dbReference type="GO" id="GO:0008932">
    <property type="term" value="F:lytic endotransglycosylase activity"/>
    <property type="evidence" value="ECO:0007669"/>
    <property type="project" value="UniProtKB-UniRule"/>
</dbReference>
<dbReference type="PANTHER" id="PTHR30518">
    <property type="entry name" value="ENDOLYTIC MUREIN TRANSGLYCOSYLASE"/>
    <property type="match status" value="1"/>
</dbReference>
<comment type="similarity">
    <text evidence="7">Belongs to the transglycosylase MltG family.</text>
</comment>
<evidence type="ECO:0000256" key="6">
    <source>
        <dbReference type="ARBA" id="ARBA00023316"/>
    </source>
</evidence>
<evidence type="ECO:0000256" key="4">
    <source>
        <dbReference type="ARBA" id="ARBA00023136"/>
    </source>
</evidence>
<dbReference type="FunFam" id="3.30.160.60:FF:000497">
    <property type="entry name" value="Endolytic murein transglycosylase"/>
    <property type="match status" value="1"/>
</dbReference>
<protein>
    <recommendedName>
        <fullName evidence="7">Endolytic murein transglycosylase</fullName>
        <ecNumber evidence="7">4.2.2.29</ecNumber>
    </recommendedName>
    <alternativeName>
        <fullName evidence="7">Peptidoglycan lytic transglycosylase</fullName>
    </alternativeName>
    <alternativeName>
        <fullName evidence="7">Peptidoglycan polymerization terminase</fullName>
    </alternativeName>
</protein>
<dbReference type="Gene3D" id="3.30.160.60">
    <property type="entry name" value="Classic Zinc Finger"/>
    <property type="match status" value="2"/>
</dbReference>
<comment type="function">
    <text evidence="7">Functions as a peptidoglycan terminase that cleaves nascent peptidoglycan strands endolytically to terminate their elongation.</text>
</comment>
<evidence type="ECO:0000256" key="5">
    <source>
        <dbReference type="ARBA" id="ARBA00023239"/>
    </source>
</evidence>
<keyword evidence="4 7" id="KW-0472">Membrane</keyword>
<dbReference type="AlphaFoldDB" id="A0A2S9ICU0"/>
<evidence type="ECO:0000256" key="7">
    <source>
        <dbReference type="HAMAP-Rule" id="MF_02065"/>
    </source>
</evidence>
<evidence type="ECO:0000313" key="9">
    <source>
        <dbReference type="Proteomes" id="UP000239181"/>
    </source>
</evidence>
<keyword evidence="9" id="KW-1185">Reference proteome</keyword>
<proteinExistence type="inferred from homology"/>
<reference evidence="8 9" key="1">
    <citation type="submission" date="2017-10" db="EMBL/GenBank/DDBJ databases">
        <title>Draft genome of two endophytic bacteria isolated from 'guarana' Paullinia cupana (Mart.) Ducke.</title>
        <authorList>
            <person name="Siqueira K.A."/>
            <person name="Liotti R.G."/>
            <person name="Mendes T.A."/>
            <person name="Soares M.A."/>
        </authorList>
    </citation>
    <scope>NUCLEOTIDE SEQUENCE [LARGE SCALE GENOMIC DNA]</scope>
    <source>
        <strain evidence="8 9">342</strain>
    </source>
</reference>
<dbReference type="GO" id="GO:0005886">
    <property type="term" value="C:plasma membrane"/>
    <property type="evidence" value="ECO:0007669"/>
    <property type="project" value="UniProtKB-UniRule"/>
</dbReference>
<dbReference type="GO" id="GO:0009252">
    <property type="term" value="P:peptidoglycan biosynthetic process"/>
    <property type="evidence" value="ECO:0007669"/>
    <property type="project" value="UniProtKB-UniRule"/>
</dbReference>
<evidence type="ECO:0000256" key="2">
    <source>
        <dbReference type="ARBA" id="ARBA00022692"/>
    </source>
</evidence>
<dbReference type="GO" id="GO:0051301">
    <property type="term" value="P:cell division"/>
    <property type="evidence" value="ECO:0007669"/>
    <property type="project" value="UniProtKB-KW"/>
</dbReference>
<evidence type="ECO:0000256" key="1">
    <source>
        <dbReference type="ARBA" id="ARBA00022475"/>
    </source>
</evidence>
<dbReference type="EC" id="4.2.2.29" evidence="7"/>
<dbReference type="InterPro" id="IPR003770">
    <property type="entry name" value="MLTG-like"/>
</dbReference>
<dbReference type="RefSeq" id="WP_105592808.1">
    <property type="nucleotide sequence ID" value="NZ_PDET01000006.1"/>
</dbReference>
<dbReference type="PANTHER" id="PTHR30518:SF2">
    <property type="entry name" value="ENDOLYTIC MUREIN TRANSGLYCOSYLASE"/>
    <property type="match status" value="1"/>
</dbReference>
<sequence length="341" mass="38089">MTKTRKIIAGVVAVSLLAVAYGYWQTRQLADSPLTVDKETIFTLPAGSGRVVLEAQLESKHIIKQSPWFGVLLKLEPELAKFKAGTYRLDPKMTVREMLALLASGKEAQFPLRFVEGTRMQEWLSQLRSAPYIKHTLADNQLATVASALKLEGEAKGVEGWFYPDTYLYTANTTDVAVLKRAYQRMEKEVEAQWQGKMDNLPYKNKNDMLTMASIIEKETAVSDERSKVASVFINRLRLGMRLQTDPTVIYGLGPDYRGTLTRKDLETPTAWNTYTINGLPPGPIAMPGKASLEAAAHPLKTNFLYFVADGKGGHTFTTNLASHNKAVQVYRLALKEKNEQ</sequence>
<dbReference type="OrthoDB" id="9814591at2"/>
<gene>
    <name evidence="7" type="primary">mltG</name>
    <name evidence="8" type="ORF">CQW29_11150</name>
</gene>
<evidence type="ECO:0000256" key="3">
    <source>
        <dbReference type="ARBA" id="ARBA00022989"/>
    </source>
</evidence>
<dbReference type="EMBL" id="PDET01000006">
    <property type="protein sequence ID" value="PRD15554.1"/>
    <property type="molecule type" value="Genomic_DNA"/>
</dbReference>
<keyword evidence="2 7" id="KW-0812">Transmembrane</keyword>
<dbReference type="CDD" id="cd08010">
    <property type="entry name" value="MltG_like"/>
    <property type="match status" value="1"/>
</dbReference>
<keyword evidence="5 7" id="KW-0456">Lyase</keyword>
<accession>A0A2S9ICU0</accession>